<feature type="domain" description="Fatty acid hydroxylase" evidence="6">
    <location>
        <begin position="181"/>
        <end position="307"/>
    </location>
</feature>
<evidence type="ECO:0000256" key="2">
    <source>
        <dbReference type="ARBA" id="ARBA00022692"/>
    </source>
</evidence>
<comment type="caution">
    <text evidence="7">The sequence shown here is derived from an EMBL/GenBank/DDBJ whole genome shotgun (WGS) entry which is preliminary data.</text>
</comment>
<dbReference type="EMBL" id="JBFXLQ010000031">
    <property type="protein sequence ID" value="KAL2865464.1"/>
    <property type="molecule type" value="Genomic_DNA"/>
</dbReference>
<dbReference type="InterPro" id="IPR006694">
    <property type="entry name" value="Fatty_acid_hydroxylase"/>
</dbReference>
<comment type="subcellular location">
    <subcellularLocation>
        <location evidence="1">Membrane</location>
    </subcellularLocation>
</comment>
<evidence type="ECO:0000259" key="6">
    <source>
        <dbReference type="Pfam" id="PF04116"/>
    </source>
</evidence>
<keyword evidence="4 5" id="KW-0472">Membrane</keyword>
<dbReference type="GeneID" id="98144612"/>
<dbReference type="PANTHER" id="PTHR11863">
    <property type="entry name" value="STEROL DESATURASE"/>
    <property type="match status" value="1"/>
</dbReference>
<feature type="transmembrane region" description="Helical" evidence="5">
    <location>
        <begin position="67"/>
        <end position="85"/>
    </location>
</feature>
<feature type="transmembrane region" description="Helical" evidence="5">
    <location>
        <begin position="91"/>
        <end position="116"/>
    </location>
</feature>
<dbReference type="Proteomes" id="UP001610432">
    <property type="component" value="Unassembled WGS sequence"/>
</dbReference>
<keyword evidence="2 5" id="KW-0812">Transmembrane</keyword>
<feature type="transmembrane region" description="Helical" evidence="5">
    <location>
        <begin position="249"/>
        <end position="266"/>
    </location>
</feature>
<feature type="transmembrane region" description="Helical" evidence="5">
    <location>
        <begin position="137"/>
        <end position="155"/>
    </location>
</feature>
<keyword evidence="8" id="KW-1185">Reference proteome</keyword>
<dbReference type="InterPro" id="IPR050307">
    <property type="entry name" value="Sterol_Desaturase_Related"/>
</dbReference>
<reference evidence="7 8" key="1">
    <citation type="submission" date="2024-07" db="EMBL/GenBank/DDBJ databases">
        <title>Section-level genome sequencing and comparative genomics of Aspergillus sections Usti and Cavernicolus.</title>
        <authorList>
            <consortium name="Lawrence Berkeley National Laboratory"/>
            <person name="Nybo J.L."/>
            <person name="Vesth T.C."/>
            <person name="Theobald S."/>
            <person name="Frisvad J.C."/>
            <person name="Larsen T.O."/>
            <person name="Kjaerboelling I."/>
            <person name="Rothschild-Mancinelli K."/>
            <person name="Lyhne E.K."/>
            <person name="Kogle M.E."/>
            <person name="Barry K."/>
            <person name="Clum A."/>
            <person name="Na H."/>
            <person name="Ledsgaard L."/>
            <person name="Lin J."/>
            <person name="Lipzen A."/>
            <person name="Kuo A."/>
            <person name="Riley R."/>
            <person name="Mondo S."/>
            <person name="Labutti K."/>
            <person name="Haridas S."/>
            <person name="Pangalinan J."/>
            <person name="Salamov A.A."/>
            <person name="Simmons B.A."/>
            <person name="Magnuson J.K."/>
            <person name="Chen J."/>
            <person name="Drula E."/>
            <person name="Henrissat B."/>
            <person name="Wiebenga A."/>
            <person name="Lubbers R.J."/>
            <person name="Gomes A.C."/>
            <person name="Macurrencykelacurrency M.R."/>
            <person name="Stajich J."/>
            <person name="Grigoriev I.V."/>
            <person name="Mortensen U.H."/>
            <person name="De Vries R.P."/>
            <person name="Baker S.E."/>
            <person name="Andersen M.R."/>
        </authorList>
    </citation>
    <scope>NUCLEOTIDE SEQUENCE [LARGE SCALE GENOMIC DNA]</scope>
    <source>
        <strain evidence="7 8">CBS 449.75</strain>
    </source>
</reference>
<organism evidence="7 8">
    <name type="scientific">Aspergillus lucknowensis</name>
    <dbReference type="NCBI Taxonomy" id="176173"/>
    <lineage>
        <taxon>Eukaryota</taxon>
        <taxon>Fungi</taxon>
        <taxon>Dikarya</taxon>
        <taxon>Ascomycota</taxon>
        <taxon>Pezizomycotina</taxon>
        <taxon>Eurotiomycetes</taxon>
        <taxon>Eurotiomycetidae</taxon>
        <taxon>Eurotiales</taxon>
        <taxon>Aspergillaceae</taxon>
        <taxon>Aspergillus</taxon>
        <taxon>Aspergillus subgen. Nidulantes</taxon>
    </lineage>
</organism>
<dbReference type="RefSeq" id="XP_070884443.1">
    <property type="nucleotide sequence ID" value="XM_071029540.1"/>
</dbReference>
<feature type="transmembrane region" description="Helical" evidence="5">
    <location>
        <begin position="175"/>
        <end position="195"/>
    </location>
</feature>
<accession>A0ABR4LLP9</accession>
<evidence type="ECO:0000256" key="3">
    <source>
        <dbReference type="ARBA" id="ARBA00022989"/>
    </source>
</evidence>
<evidence type="ECO:0000256" key="5">
    <source>
        <dbReference type="SAM" id="Phobius"/>
    </source>
</evidence>
<keyword evidence="3 5" id="KW-1133">Transmembrane helix</keyword>
<gene>
    <name evidence="7" type="ORF">BJX67DRAFT_357996</name>
</gene>
<dbReference type="Pfam" id="PF04116">
    <property type="entry name" value="FA_hydroxylase"/>
    <property type="match status" value="1"/>
</dbReference>
<evidence type="ECO:0000256" key="1">
    <source>
        <dbReference type="ARBA" id="ARBA00004370"/>
    </source>
</evidence>
<protein>
    <recommendedName>
        <fullName evidence="6">Fatty acid hydroxylase domain-containing protein</fullName>
    </recommendedName>
</protein>
<evidence type="ECO:0000313" key="8">
    <source>
        <dbReference type="Proteomes" id="UP001610432"/>
    </source>
</evidence>
<evidence type="ECO:0000256" key="4">
    <source>
        <dbReference type="ARBA" id="ARBA00023136"/>
    </source>
</evidence>
<sequence>MDVFLDVLDTFVLDQLYAAILPAANPNSGDEGAQRTYNKHINLYIQLEPSPYADSSLWKRDHIARQAVSLFLVAWCVLPLPNVVFREQAAHIYPCCRIFGLAMYLIGSTIAYHTIFDKRVLRHPHFLPNQIRLEIRQGVSAIPVIAVLTTPFFLAEVRGWSKLYDFTNEAPFRGYTWLQYIFFVCFTDCGIYWIHRGLHYPPVYRWLHKPHHKWIVPTPFASYAFHPVDGWSQSLPYHIFPFLFPLQKVAYLGLFVFVTLWTVLIHDAEYLSQSVVVNGPACHTMHHLYFNYNYGQFLTFWDRLGGTYRLPKEGDFVRKGNQQTQMGKKCD</sequence>
<name>A0ABR4LLP9_9EURO</name>
<evidence type="ECO:0000313" key="7">
    <source>
        <dbReference type="EMBL" id="KAL2865464.1"/>
    </source>
</evidence>
<proteinExistence type="predicted"/>